<dbReference type="OrthoDB" id="9985428at2759"/>
<evidence type="ECO:0000313" key="3">
    <source>
        <dbReference type="EMBL" id="KAF3767308.1"/>
    </source>
</evidence>
<feature type="domain" description="Microbial-type PARG catalytic" evidence="2">
    <location>
        <begin position="1"/>
        <end position="60"/>
    </location>
</feature>
<organism evidence="3 4">
    <name type="scientific">Cryphonectria parasitica (strain ATCC 38755 / EP155)</name>
    <dbReference type="NCBI Taxonomy" id="660469"/>
    <lineage>
        <taxon>Eukaryota</taxon>
        <taxon>Fungi</taxon>
        <taxon>Dikarya</taxon>
        <taxon>Ascomycota</taxon>
        <taxon>Pezizomycotina</taxon>
        <taxon>Sordariomycetes</taxon>
        <taxon>Sordariomycetidae</taxon>
        <taxon>Diaporthales</taxon>
        <taxon>Cryphonectriaceae</taxon>
        <taxon>Cryphonectria-Endothia species complex</taxon>
        <taxon>Cryphonectria</taxon>
    </lineage>
</organism>
<accession>A0A9P4Y5X8</accession>
<dbReference type="EMBL" id="MU032346">
    <property type="protein sequence ID" value="KAF3767308.1"/>
    <property type="molecule type" value="Genomic_DNA"/>
</dbReference>
<reference evidence="3" key="1">
    <citation type="journal article" date="2020" name="Phytopathology">
        <title>Genome sequence of the chestnut blight fungus Cryphonectria parasitica EP155: A fundamental resource for an archetypical invasive plant pathogen.</title>
        <authorList>
            <person name="Crouch J.A."/>
            <person name="Dawe A."/>
            <person name="Aerts A."/>
            <person name="Barry K."/>
            <person name="Churchill A.C.L."/>
            <person name="Grimwood J."/>
            <person name="Hillman B."/>
            <person name="Milgroom M.G."/>
            <person name="Pangilinan J."/>
            <person name="Smith M."/>
            <person name="Salamov A."/>
            <person name="Schmutz J."/>
            <person name="Yadav J."/>
            <person name="Grigoriev I.V."/>
            <person name="Nuss D."/>
        </authorList>
    </citation>
    <scope>NUCLEOTIDE SEQUENCE</scope>
    <source>
        <strain evidence="3">EP155</strain>
    </source>
</reference>
<feature type="non-terminal residue" evidence="3">
    <location>
        <position position="1"/>
    </location>
</feature>
<dbReference type="PANTHER" id="PTHR35596">
    <property type="entry name" value="DUF2263 DOMAIN-CONTAINING PROTEIN"/>
    <property type="match status" value="1"/>
</dbReference>
<dbReference type="InterPro" id="IPR019261">
    <property type="entry name" value="PARG_cat_microbial"/>
</dbReference>
<proteinExistence type="predicted"/>
<dbReference type="AlphaFoldDB" id="A0A9P4Y5X8"/>
<dbReference type="Gene3D" id="3.40.220.10">
    <property type="entry name" value="Leucine Aminopeptidase, subunit E, domain 1"/>
    <property type="match status" value="1"/>
</dbReference>
<evidence type="ECO:0000313" key="4">
    <source>
        <dbReference type="Proteomes" id="UP000803844"/>
    </source>
</evidence>
<dbReference type="InterPro" id="IPR012664">
    <property type="entry name" value="CHP02452"/>
</dbReference>
<evidence type="ECO:0000256" key="1">
    <source>
        <dbReference type="SAM" id="MobiDB-lite"/>
    </source>
</evidence>
<comment type="caution">
    <text evidence="3">The sequence shown here is derived from an EMBL/GenBank/DDBJ whole genome shotgun (WGS) entry which is preliminary data.</text>
</comment>
<feature type="compositionally biased region" description="Acidic residues" evidence="1">
    <location>
        <begin position="212"/>
        <end position="222"/>
    </location>
</feature>
<dbReference type="RefSeq" id="XP_040778269.1">
    <property type="nucleotide sequence ID" value="XM_040916794.1"/>
</dbReference>
<dbReference type="InterPro" id="IPR043472">
    <property type="entry name" value="Macro_dom-like"/>
</dbReference>
<sequence length="286" mass="31252">RVAILNMASPLSPGGGFLNGATSQEESLCMATTLLPALRDEFYRLPEVGCVYTPDVLVFRTMASSSSSSSSSDRWFVDVVSAAMLRLPETEIDEDTGLGKYVHAKDRELVIDKMRAVMRVFQAKQAKRVVLGAWGCGAYGNPVGEVARAWKKVLLGGNSKRVKQKGKAAEPRSAWDGIEEVVFAVKHAGMAEAFQAAFGKEHLEWVDDEVGDVESQGGEEDAEEKRQSDEVSERIRGLKLRIDRAPDPHVKAGLEAVLAGLLQSQKSMVSISSKEEYDSEQEEDVC</sequence>
<protein>
    <recommendedName>
        <fullName evidence="2">Microbial-type PARG catalytic domain-containing protein</fullName>
    </recommendedName>
</protein>
<gene>
    <name evidence="3" type="ORF">M406DRAFT_251912</name>
</gene>
<dbReference type="PANTHER" id="PTHR35596:SF1">
    <property type="entry name" value="MICROBIAL-TYPE PARG CATALYTIC DOMAIN-CONTAINING PROTEIN"/>
    <property type="match status" value="1"/>
</dbReference>
<dbReference type="NCBIfam" id="TIGR02452">
    <property type="entry name" value="TIGR02452 family protein"/>
    <property type="match status" value="1"/>
</dbReference>
<dbReference type="Proteomes" id="UP000803844">
    <property type="component" value="Unassembled WGS sequence"/>
</dbReference>
<keyword evidence="4" id="KW-1185">Reference proteome</keyword>
<dbReference type="GeneID" id="63833923"/>
<name>A0A9P4Y5X8_CRYP1</name>
<feature type="region of interest" description="Disordered" evidence="1">
    <location>
        <begin position="212"/>
        <end position="231"/>
    </location>
</feature>
<dbReference type="Pfam" id="PF10021">
    <property type="entry name" value="PARG_cat_microb"/>
    <property type="match status" value="1"/>
</dbReference>
<dbReference type="SUPFAM" id="SSF52949">
    <property type="entry name" value="Macro domain-like"/>
    <property type="match status" value="1"/>
</dbReference>
<evidence type="ECO:0000259" key="2">
    <source>
        <dbReference type="Pfam" id="PF10021"/>
    </source>
</evidence>